<dbReference type="SUPFAM" id="SSF51735">
    <property type="entry name" value="NAD(P)-binding Rossmann-fold domains"/>
    <property type="match status" value="1"/>
</dbReference>
<dbReference type="STRING" id="205917.A0A4Y9XPQ4"/>
<dbReference type="CDD" id="cd08249">
    <property type="entry name" value="enoyl_reductase_like"/>
    <property type="match status" value="1"/>
</dbReference>
<dbReference type="InterPro" id="IPR013154">
    <property type="entry name" value="ADH-like_N"/>
</dbReference>
<dbReference type="PANTHER" id="PTHR45348">
    <property type="entry name" value="HYPOTHETICAL OXIDOREDUCTASE (EUROFUNG)"/>
    <property type="match status" value="1"/>
</dbReference>
<accession>A0A4Y9XPQ4</accession>
<dbReference type="InterPro" id="IPR036291">
    <property type="entry name" value="NAD(P)-bd_dom_sf"/>
</dbReference>
<dbReference type="Gene3D" id="3.90.180.10">
    <property type="entry name" value="Medium-chain alcohol dehydrogenases, catalytic domain"/>
    <property type="match status" value="1"/>
</dbReference>
<dbReference type="GO" id="GO:0016651">
    <property type="term" value="F:oxidoreductase activity, acting on NAD(P)H"/>
    <property type="evidence" value="ECO:0007669"/>
    <property type="project" value="InterPro"/>
</dbReference>
<dbReference type="PANTHER" id="PTHR45348:SF2">
    <property type="entry name" value="ZINC-TYPE ALCOHOL DEHYDROGENASE-LIKE PROTEIN C2E1P3.01"/>
    <property type="match status" value="1"/>
</dbReference>
<dbReference type="InterPro" id="IPR047122">
    <property type="entry name" value="Trans-enoyl_RdTase-like"/>
</dbReference>
<dbReference type="InterPro" id="IPR011032">
    <property type="entry name" value="GroES-like_sf"/>
</dbReference>
<dbReference type="SUPFAM" id="SSF50129">
    <property type="entry name" value="GroES-like"/>
    <property type="match status" value="1"/>
</dbReference>
<proteinExistence type="predicted"/>
<dbReference type="AlphaFoldDB" id="A0A4Y9XPQ4"/>
<dbReference type="Pfam" id="PF00107">
    <property type="entry name" value="ADH_zinc_N"/>
    <property type="match status" value="1"/>
</dbReference>
<sequence length="375" mass="39227">MGTTVSSFTRSSSGVDGLPSIDMALQQQKALLLPSKGAPFALGTRAIPKPRLGQVLIKIESAAINPCDYYIEQYGVLLDGYPGIAGNDGAGTVEVLGEGVTSLQKGDRVLFQCWYTIDRGTFQQYALADAPRAAKIPKTLSFDEASTIPSCVITAAIGLYAPVGARGGAALTPPWAPGGLGKYRNQPALVIGGSSSVGQFALQFLKLSGFSPIITTASTRNIEYVKAAGATHVIDYHTTPYPALPGAIAGITTQLVPVIYDAISSEDSQKAAWALLAPHGKLIVTLQPVVGKPGEEAEDGKRLVHVFGNVNDPDNVRFGDELFSVLTGLLESGAIKPNKVEVVEGGLAGLPKAVERVGKRDVSAVKLVAHPQETP</sequence>
<dbReference type="EMBL" id="SEOQ01001807">
    <property type="protein sequence ID" value="TFY50499.1"/>
    <property type="molecule type" value="Genomic_DNA"/>
</dbReference>
<evidence type="ECO:0000313" key="3">
    <source>
        <dbReference type="Proteomes" id="UP000298327"/>
    </source>
</evidence>
<evidence type="ECO:0000259" key="1">
    <source>
        <dbReference type="SMART" id="SM00829"/>
    </source>
</evidence>
<keyword evidence="3" id="KW-1185">Reference proteome</keyword>
<gene>
    <name evidence="2" type="ORF">EVG20_g11481</name>
</gene>
<evidence type="ECO:0000313" key="2">
    <source>
        <dbReference type="EMBL" id="TFY50499.1"/>
    </source>
</evidence>
<name>A0A4Y9XPQ4_9AGAM</name>
<comment type="caution">
    <text evidence="2">The sequence shown here is derived from an EMBL/GenBank/DDBJ whole genome shotgun (WGS) entry which is preliminary data.</text>
</comment>
<dbReference type="InterPro" id="IPR013149">
    <property type="entry name" value="ADH-like_C"/>
</dbReference>
<reference evidence="2 3" key="1">
    <citation type="submission" date="2019-02" db="EMBL/GenBank/DDBJ databases">
        <title>Genome sequencing of the rare red list fungi Dentipellis fragilis.</title>
        <authorList>
            <person name="Buettner E."/>
            <person name="Kellner H."/>
        </authorList>
    </citation>
    <scope>NUCLEOTIDE SEQUENCE [LARGE SCALE GENOMIC DNA]</scope>
    <source>
        <strain evidence="2 3">DSM 105465</strain>
    </source>
</reference>
<dbReference type="OrthoDB" id="3233595at2759"/>
<dbReference type="SMART" id="SM00829">
    <property type="entry name" value="PKS_ER"/>
    <property type="match status" value="1"/>
</dbReference>
<dbReference type="Pfam" id="PF08240">
    <property type="entry name" value="ADH_N"/>
    <property type="match status" value="1"/>
</dbReference>
<dbReference type="InterPro" id="IPR020843">
    <property type="entry name" value="ER"/>
</dbReference>
<feature type="domain" description="Enoyl reductase (ER)" evidence="1">
    <location>
        <begin position="37"/>
        <end position="369"/>
    </location>
</feature>
<dbReference type="Proteomes" id="UP000298327">
    <property type="component" value="Unassembled WGS sequence"/>
</dbReference>
<organism evidence="2 3">
    <name type="scientific">Dentipellis fragilis</name>
    <dbReference type="NCBI Taxonomy" id="205917"/>
    <lineage>
        <taxon>Eukaryota</taxon>
        <taxon>Fungi</taxon>
        <taxon>Dikarya</taxon>
        <taxon>Basidiomycota</taxon>
        <taxon>Agaricomycotina</taxon>
        <taxon>Agaricomycetes</taxon>
        <taxon>Russulales</taxon>
        <taxon>Hericiaceae</taxon>
        <taxon>Dentipellis</taxon>
    </lineage>
</organism>
<protein>
    <recommendedName>
        <fullName evidence="1">Enoyl reductase (ER) domain-containing protein</fullName>
    </recommendedName>
</protein>
<dbReference type="Gene3D" id="3.40.50.720">
    <property type="entry name" value="NAD(P)-binding Rossmann-like Domain"/>
    <property type="match status" value="1"/>
</dbReference>